<dbReference type="PANTHER" id="PTHR31649:SF1">
    <property type="entry name" value="FARNESOIC ACID O-METHYL TRANSFERASE DOMAIN-CONTAINING PROTEIN"/>
    <property type="match status" value="1"/>
</dbReference>
<dbReference type="Pfam" id="PF11901">
    <property type="entry name" value="DM9"/>
    <property type="match status" value="1"/>
</dbReference>
<dbReference type="PANTHER" id="PTHR31649">
    <property type="entry name" value="AGAP009604-PA"/>
    <property type="match status" value="1"/>
</dbReference>
<name>A0AAN9W0B8_9ORTH</name>
<evidence type="ECO:0000313" key="1">
    <source>
        <dbReference type="EMBL" id="KAK7871550.1"/>
    </source>
</evidence>
<sequence length="143" mass="15604">MVSWQRHSRGGVPHNALWAGLDADGSNIYVGRATHERDLLPGKVVPNKGGLFVAWGGAEHSKHDYEVLCNWHAVAWQQSSGGHVPPRAIVGGHTANGERLYIGRVLHNGALTPGKVHGSHRKCYIPFGGRELAFDRYEVLISV</sequence>
<dbReference type="AlphaFoldDB" id="A0AAN9W0B8"/>
<keyword evidence="2" id="KW-1185">Reference proteome</keyword>
<gene>
    <name evidence="1" type="ORF">R5R35_010350</name>
</gene>
<reference evidence="1 2" key="1">
    <citation type="submission" date="2024-03" db="EMBL/GenBank/DDBJ databases">
        <title>The genome assembly and annotation of the cricket Gryllus longicercus Weissman &amp; Gray.</title>
        <authorList>
            <person name="Szrajer S."/>
            <person name="Gray D."/>
            <person name="Ylla G."/>
        </authorList>
    </citation>
    <scope>NUCLEOTIDE SEQUENCE [LARGE SCALE GENOMIC DNA]</scope>
    <source>
        <strain evidence="1">DAG 2021-001</strain>
        <tissue evidence="1">Whole body minus gut</tissue>
    </source>
</reference>
<dbReference type="Proteomes" id="UP001378592">
    <property type="component" value="Unassembled WGS sequence"/>
</dbReference>
<evidence type="ECO:0000313" key="2">
    <source>
        <dbReference type="Proteomes" id="UP001378592"/>
    </source>
</evidence>
<organism evidence="1 2">
    <name type="scientific">Gryllus longicercus</name>
    <dbReference type="NCBI Taxonomy" id="2509291"/>
    <lineage>
        <taxon>Eukaryota</taxon>
        <taxon>Metazoa</taxon>
        <taxon>Ecdysozoa</taxon>
        <taxon>Arthropoda</taxon>
        <taxon>Hexapoda</taxon>
        <taxon>Insecta</taxon>
        <taxon>Pterygota</taxon>
        <taxon>Neoptera</taxon>
        <taxon>Polyneoptera</taxon>
        <taxon>Orthoptera</taxon>
        <taxon>Ensifera</taxon>
        <taxon>Gryllidea</taxon>
        <taxon>Grylloidea</taxon>
        <taxon>Gryllidae</taxon>
        <taxon>Gryllinae</taxon>
        <taxon>Gryllus</taxon>
    </lineage>
</organism>
<dbReference type="InterPro" id="IPR006616">
    <property type="entry name" value="DM9_repeat"/>
</dbReference>
<protein>
    <submittedName>
        <fullName evidence="1">Uncharacterized protein</fullName>
    </submittedName>
</protein>
<dbReference type="SMART" id="SM00696">
    <property type="entry name" value="DM9"/>
    <property type="match status" value="2"/>
</dbReference>
<accession>A0AAN9W0B8</accession>
<comment type="caution">
    <text evidence="1">The sequence shown here is derived from an EMBL/GenBank/DDBJ whole genome shotgun (WGS) entry which is preliminary data.</text>
</comment>
<dbReference type="EMBL" id="JAZDUA010000037">
    <property type="protein sequence ID" value="KAK7871550.1"/>
    <property type="molecule type" value="Genomic_DNA"/>
</dbReference>
<proteinExistence type="predicted"/>